<organism evidence="11 12">
    <name type="scientific">Pristionchus entomophagus</name>
    <dbReference type="NCBI Taxonomy" id="358040"/>
    <lineage>
        <taxon>Eukaryota</taxon>
        <taxon>Metazoa</taxon>
        <taxon>Ecdysozoa</taxon>
        <taxon>Nematoda</taxon>
        <taxon>Chromadorea</taxon>
        <taxon>Rhabditida</taxon>
        <taxon>Rhabditina</taxon>
        <taxon>Diplogasteromorpha</taxon>
        <taxon>Diplogasteroidea</taxon>
        <taxon>Neodiplogasteridae</taxon>
        <taxon>Pristionchus</taxon>
    </lineage>
</organism>
<dbReference type="PRINTS" id="PR00176">
    <property type="entry name" value="NANEUSMPORT"/>
</dbReference>
<dbReference type="GO" id="GO:0005332">
    <property type="term" value="F:gamma-aminobutyric acid:sodium:chloride symporter activity"/>
    <property type="evidence" value="ECO:0007669"/>
    <property type="project" value="TreeGrafter"/>
</dbReference>
<accession>A0AAV5UCP7</accession>
<evidence type="ECO:0000256" key="3">
    <source>
        <dbReference type="ARBA" id="ARBA00022692"/>
    </source>
</evidence>
<dbReference type="GO" id="GO:0046872">
    <property type="term" value="F:metal ion binding"/>
    <property type="evidence" value="ECO:0007669"/>
    <property type="project" value="UniProtKB-KW"/>
</dbReference>
<feature type="transmembrane region" description="Helical" evidence="10">
    <location>
        <begin position="154"/>
        <end position="176"/>
    </location>
</feature>
<feature type="transmembrane region" description="Helical" evidence="10">
    <location>
        <begin position="353"/>
        <end position="372"/>
    </location>
</feature>
<feature type="transmembrane region" description="Helical" evidence="10">
    <location>
        <begin position="322"/>
        <end position="341"/>
    </location>
</feature>
<keyword evidence="7" id="KW-0479">Metal-binding</keyword>
<keyword evidence="3 10" id="KW-0812">Transmembrane</keyword>
<keyword evidence="2" id="KW-0813">Transport</keyword>
<feature type="transmembrane region" description="Helical" evidence="10">
    <location>
        <begin position="434"/>
        <end position="455"/>
    </location>
</feature>
<feature type="region of interest" description="Disordered" evidence="9">
    <location>
        <begin position="708"/>
        <end position="737"/>
    </location>
</feature>
<keyword evidence="4" id="KW-0769">Symport</keyword>
<feature type="region of interest" description="Disordered" evidence="9">
    <location>
        <begin position="68"/>
        <end position="115"/>
    </location>
</feature>
<dbReference type="InterPro" id="IPR000175">
    <property type="entry name" value="Na/ntran_symport"/>
</dbReference>
<feature type="transmembrane region" description="Helical" evidence="10">
    <location>
        <begin position="197"/>
        <end position="225"/>
    </location>
</feature>
<dbReference type="Proteomes" id="UP001432027">
    <property type="component" value="Unassembled WGS sequence"/>
</dbReference>
<feature type="binding site" evidence="7">
    <location>
        <position position="138"/>
    </location>
    <ligand>
        <name>Na(+)</name>
        <dbReference type="ChEBI" id="CHEBI:29101"/>
        <label>1</label>
    </ligand>
</feature>
<feature type="binding site" evidence="7">
    <location>
        <position position="408"/>
    </location>
    <ligand>
        <name>Na(+)</name>
        <dbReference type="ChEBI" id="CHEBI:29101"/>
        <label>1</label>
    </ligand>
</feature>
<dbReference type="InterPro" id="IPR037272">
    <property type="entry name" value="SNS_sf"/>
</dbReference>
<keyword evidence="7" id="KW-0915">Sodium</keyword>
<dbReference type="Pfam" id="PF00209">
    <property type="entry name" value="SNF"/>
    <property type="match status" value="1"/>
</dbReference>
<feature type="binding site" evidence="7">
    <location>
        <position position="505"/>
    </location>
    <ligand>
        <name>Na(+)</name>
        <dbReference type="ChEBI" id="CHEBI:29101"/>
        <label>1</label>
    </ligand>
</feature>
<feature type="transmembrane region" description="Helical" evidence="10">
    <location>
        <begin position="123"/>
        <end position="142"/>
    </location>
</feature>
<name>A0AAV5UCP7_9BILA</name>
<keyword evidence="5 10" id="KW-1133">Transmembrane helix</keyword>
<dbReference type="GO" id="GO:0005886">
    <property type="term" value="C:plasma membrane"/>
    <property type="evidence" value="ECO:0007669"/>
    <property type="project" value="TreeGrafter"/>
</dbReference>
<evidence type="ECO:0000313" key="11">
    <source>
        <dbReference type="EMBL" id="GMT04191.1"/>
    </source>
</evidence>
<evidence type="ECO:0000256" key="1">
    <source>
        <dbReference type="ARBA" id="ARBA00004141"/>
    </source>
</evidence>
<evidence type="ECO:0000256" key="5">
    <source>
        <dbReference type="ARBA" id="ARBA00022989"/>
    </source>
</evidence>
<feature type="transmembrane region" description="Helical" evidence="10">
    <location>
        <begin position="6"/>
        <end position="24"/>
    </location>
</feature>
<feature type="transmembrane region" description="Helical" evidence="10">
    <location>
        <begin position="565"/>
        <end position="586"/>
    </location>
</feature>
<protein>
    <recommendedName>
        <fullName evidence="13">Transporter</fullName>
    </recommendedName>
</protein>
<evidence type="ECO:0000256" key="6">
    <source>
        <dbReference type="ARBA" id="ARBA00023136"/>
    </source>
</evidence>
<dbReference type="SUPFAM" id="SSF161070">
    <property type="entry name" value="SNF-like"/>
    <property type="match status" value="1"/>
</dbReference>
<feature type="transmembrane region" description="Helical" evidence="10">
    <location>
        <begin position="659"/>
        <end position="681"/>
    </location>
</feature>
<reference evidence="11" key="1">
    <citation type="submission" date="2023-10" db="EMBL/GenBank/DDBJ databases">
        <title>Genome assembly of Pristionchus species.</title>
        <authorList>
            <person name="Yoshida K."/>
            <person name="Sommer R.J."/>
        </authorList>
    </citation>
    <scope>NUCLEOTIDE SEQUENCE</scope>
    <source>
        <strain evidence="11">RS0144</strain>
    </source>
</reference>
<evidence type="ECO:0000256" key="10">
    <source>
        <dbReference type="SAM" id="Phobius"/>
    </source>
</evidence>
<keyword evidence="12" id="KW-1185">Reference proteome</keyword>
<sequence>LSSVARLFLPFLLHPLTYSVLSLFHSSLQTKTGSSTTHPPLLYSTHEILTRTMSSSLIHRSTRDIAGNDETEHTALTSSPSLSEKTARSASSGVDPMSKVFTPGGLPERDPEREDRGEFQSTIQYILTCICYAVGLGNIWRFPSLAYENGGGAFLIPYICCAALFGLPILFMELVIGQFTQSGSSIAFRHYFPLLQGLGWASGVMSLSIAFFYNVIVAWTMLYMYHTIFKDGVSKWSSCRNVWNTDCCESVLENDRCAKEGPFNRYYNRTCVNMTDKTAFGFNLNFTYSIENITYTPTVPAEEFFVHNILGARMSFSDWGSFNWPIGICLLLAWILATLGLWKGVKMLGRISLITATTPYIIVAILFVRAVTLPGADVGIKFYLLQPDFSRILKIETWRAALTQACFSLSIGIGGMLTLASYNKRSHPCYRDALIICGADSFMSIFGGIAVFSMLGYMSKQLNVPIDEVVQSGVNLAFVAYPEAIARMTWPALWSILFFLMLFFLGLSTMFGYLEGFLCCILDQFPLLRPKRTLVMICISSVGCCISSIFCFSAGIHWFQVLNDFIGAFALCVVIIGEIILINFAYGPCRYFRDVQAMFGRPRNWFTKIVGPSGWYVRAAQFITAPILALVVLYASFDRSRLSFGKGTRLYVYPDWVEAIGWVIGSFPVLFIPLFAIINVVQFKRKGQALCELISLQPEHPAIRYELKDPRKKGPEIKSDVPSVRKSTRSQKSLRSE</sequence>
<dbReference type="PANTHER" id="PTHR11616:SF326">
    <property type="entry name" value="SODIUM-DEPENDENT TRANSPORTER SNF-5"/>
    <property type="match status" value="1"/>
</dbReference>
<evidence type="ECO:0008006" key="13">
    <source>
        <dbReference type="Google" id="ProtNLM"/>
    </source>
</evidence>
<feature type="non-terminal residue" evidence="11">
    <location>
        <position position="1"/>
    </location>
</feature>
<keyword evidence="6 10" id="KW-0472">Membrane</keyword>
<feature type="transmembrane region" description="Helical" evidence="10">
    <location>
        <begin position="401"/>
        <end position="422"/>
    </location>
</feature>
<feature type="binding site" evidence="7">
    <location>
        <position position="134"/>
    </location>
    <ligand>
        <name>Na(+)</name>
        <dbReference type="ChEBI" id="CHEBI:29101"/>
        <label>1</label>
    </ligand>
</feature>
<dbReference type="AlphaFoldDB" id="A0AAV5UCP7"/>
<dbReference type="PROSITE" id="PS50267">
    <property type="entry name" value="NA_NEUROTRAN_SYMP_3"/>
    <property type="match status" value="1"/>
</dbReference>
<evidence type="ECO:0000256" key="7">
    <source>
        <dbReference type="PIRSR" id="PIRSR600175-1"/>
    </source>
</evidence>
<feature type="disulfide bond" evidence="8">
    <location>
        <begin position="239"/>
        <end position="248"/>
    </location>
</feature>
<evidence type="ECO:0000256" key="8">
    <source>
        <dbReference type="PIRSR" id="PIRSR600175-2"/>
    </source>
</evidence>
<evidence type="ECO:0000313" key="12">
    <source>
        <dbReference type="Proteomes" id="UP001432027"/>
    </source>
</evidence>
<evidence type="ECO:0000256" key="2">
    <source>
        <dbReference type="ARBA" id="ARBA00022448"/>
    </source>
</evidence>
<gene>
    <name evidence="11" type="ORF">PENTCL1PPCAC_26365</name>
</gene>
<feature type="binding site" evidence="7">
    <location>
        <position position="133"/>
    </location>
    <ligand>
        <name>Na(+)</name>
        <dbReference type="ChEBI" id="CHEBI:29101"/>
        <label>1</label>
    </ligand>
</feature>
<dbReference type="EMBL" id="BTSX01000006">
    <property type="protein sequence ID" value="GMT04191.1"/>
    <property type="molecule type" value="Genomic_DNA"/>
</dbReference>
<feature type="compositionally biased region" description="Polar residues" evidence="9">
    <location>
        <begin position="74"/>
        <end position="92"/>
    </location>
</feature>
<feature type="transmembrane region" description="Helical" evidence="10">
    <location>
        <begin position="534"/>
        <end position="559"/>
    </location>
</feature>
<dbReference type="PANTHER" id="PTHR11616">
    <property type="entry name" value="SODIUM/CHLORIDE DEPENDENT TRANSPORTER"/>
    <property type="match status" value="1"/>
</dbReference>
<evidence type="ECO:0000256" key="9">
    <source>
        <dbReference type="SAM" id="MobiDB-lite"/>
    </source>
</evidence>
<comment type="subcellular location">
    <subcellularLocation>
        <location evidence="1">Membrane</location>
        <topology evidence="1">Multi-pass membrane protein</topology>
    </subcellularLocation>
</comment>
<dbReference type="NCBIfam" id="NF037979">
    <property type="entry name" value="Na_transp"/>
    <property type="match status" value="1"/>
</dbReference>
<evidence type="ECO:0000256" key="4">
    <source>
        <dbReference type="ARBA" id="ARBA00022847"/>
    </source>
</evidence>
<feature type="compositionally biased region" description="Basic and acidic residues" evidence="9">
    <location>
        <begin position="708"/>
        <end position="719"/>
    </location>
</feature>
<keyword evidence="8" id="KW-1015">Disulfide bond</keyword>
<feature type="transmembrane region" description="Helical" evidence="10">
    <location>
        <begin position="615"/>
        <end position="637"/>
    </location>
</feature>
<dbReference type="GO" id="GO:0043005">
    <property type="term" value="C:neuron projection"/>
    <property type="evidence" value="ECO:0007669"/>
    <property type="project" value="TreeGrafter"/>
</dbReference>
<proteinExistence type="predicted"/>
<comment type="caution">
    <text evidence="11">The sequence shown here is derived from an EMBL/GenBank/DDBJ whole genome shotgun (WGS) entry which is preliminary data.</text>
</comment>
<feature type="transmembrane region" description="Helical" evidence="10">
    <location>
        <begin position="492"/>
        <end position="514"/>
    </location>
</feature>